<protein>
    <submittedName>
        <fullName evidence="1">Uncharacterized protein</fullName>
    </submittedName>
</protein>
<sequence length="187" mass="20513">MTDPRDTEMTGTISTARHQVVRYRAGHESGDLFEEGQDFDGLTLTIEVADAADARAMLNAISWRPLTKDQRMEAAPCAATRRPPMADAPLYRISRSTPPHRADGLTAHVNLGDGATARIVNPQSFADGGPEWRMRYGQVEPIRYVIASLIGSYDDLLSGDITMKEATRRLSLMRQARAALAKQDGGE</sequence>
<name>A0A0U2BUC9_9CAUD</name>
<keyword evidence="2" id="KW-1185">Reference proteome</keyword>
<proteinExistence type="predicted"/>
<dbReference type="EMBL" id="KR072689">
    <property type="protein sequence ID" value="AKG94540.1"/>
    <property type="molecule type" value="Genomic_DNA"/>
</dbReference>
<organism evidence="1 2">
    <name type="scientific">Paracoccus phage Shpa</name>
    <dbReference type="NCBI Taxonomy" id="1647282"/>
    <lineage>
        <taxon>Viruses</taxon>
        <taxon>Duplodnaviria</taxon>
        <taxon>Heunggongvirae</taxon>
        <taxon>Uroviricota</taxon>
        <taxon>Caudoviricetes</taxon>
        <taxon>Vhulanivirus</taxon>
        <taxon>Vhulanivirus Shpa</taxon>
    </lineage>
</organism>
<dbReference type="Proteomes" id="UP000223061">
    <property type="component" value="Segment"/>
</dbReference>
<evidence type="ECO:0000313" key="2">
    <source>
        <dbReference type="Proteomes" id="UP000223061"/>
    </source>
</evidence>
<gene>
    <name evidence="1" type="ORF">Shpa_29</name>
</gene>
<evidence type="ECO:0000313" key="1">
    <source>
        <dbReference type="EMBL" id="AKG94540.1"/>
    </source>
</evidence>
<accession>A0A0U2BUC9</accession>
<reference evidence="1 2" key="1">
    <citation type="submission" date="2015-04" db="EMBL/GenBank/DDBJ databases">
        <title>Isolation and characterization of bacteriophages from East Africa Rift Valley soda lakes.</title>
        <authorList>
            <person name="van Zyl L.J."/>
            <person name="Nemavhulani S."/>
            <person name="Cowan D.A."/>
            <person name="Trindade M.I."/>
        </authorList>
    </citation>
    <scope>NUCLEOTIDE SEQUENCE [LARGE SCALE GENOMIC DNA]</scope>
</reference>